<evidence type="ECO:0000313" key="3">
    <source>
        <dbReference type="Proteomes" id="UP000712600"/>
    </source>
</evidence>
<reference evidence="2" key="1">
    <citation type="submission" date="2019-12" db="EMBL/GenBank/DDBJ databases">
        <title>Genome sequencing and annotation of Brassica cretica.</title>
        <authorList>
            <person name="Studholme D.J."/>
            <person name="Sarris P."/>
        </authorList>
    </citation>
    <scope>NUCLEOTIDE SEQUENCE</scope>
    <source>
        <strain evidence="2">PFS-109/04</strain>
        <tissue evidence="2">Leaf</tissue>
    </source>
</reference>
<dbReference type="AlphaFoldDB" id="A0A8S9PTG3"/>
<feature type="compositionally biased region" description="Basic and acidic residues" evidence="1">
    <location>
        <begin position="74"/>
        <end position="83"/>
    </location>
</feature>
<evidence type="ECO:0000313" key="2">
    <source>
        <dbReference type="EMBL" id="KAF3521876.1"/>
    </source>
</evidence>
<dbReference type="EMBL" id="QGKX02001347">
    <property type="protein sequence ID" value="KAF3521876.1"/>
    <property type="molecule type" value="Genomic_DNA"/>
</dbReference>
<proteinExistence type="predicted"/>
<feature type="region of interest" description="Disordered" evidence="1">
    <location>
        <begin position="1"/>
        <end position="83"/>
    </location>
</feature>
<sequence>MIMDPALVPSDSAEPQTIDIDPTRETRHYTYGPNKPTRPQLPEEVKRNGGNSWHIELGSRAMRHQSKPASRTPCPKDKANEHFELPSSQVPICMFRGRGNIEVNILTRNGPSESEFQWTGRNLDKATRA</sequence>
<protein>
    <submittedName>
        <fullName evidence="2">Uncharacterized protein</fullName>
    </submittedName>
</protein>
<comment type="caution">
    <text evidence="2">The sequence shown here is derived from an EMBL/GenBank/DDBJ whole genome shotgun (WGS) entry which is preliminary data.</text>
</comment>
<name>A0A8S9PTG3_BRACR</name>
<gene>
    <name evidence="2" type="ORF">F2Q69_00048349</name>
</gene>
<evidence type="ECO:0000256" key="1">
    <source>
        <dbReference type="SAM" id="MobiDB-lite"/>
    </source>
</evidence>
<organism evidence="2 3">
    <name type="scientific">Brassica cretica</name>
    <name type="common">Mustard</name>
    <dbReference type="NCBI Taxonomy" id="69181"/>
    <lineage>
        <taxon>Eukaryota</taxon>
        <taxon>Viridiplantae</taxon>
        <taxon>Streptophyta</taxon>
        <taxon>Embryophyta</taxon>
        <taxon>Tracheophyta</taxon>
        <taxon>Spermatophyta</taxon>
        <taxon>Magnoliopsida</taxon>
        <taxon>eudicotyledons</taxon>
        <taxon>Gunneridae</taxon>
        <taxon>Pentapetalae</taxon>
        <taxon>rosids</taxon>
        <taxon>malvids</taxon>
        <taxon>Brassicales</taxon>
        <taxon>Brassicaceae</taxon>
        <taxon>Brassiceae</taxon>
        <taxon>Brassica</taxon>
    </lineage>
</organism>
<dbReference type="Proteomes" id="UP000712600">
    <property type="component" value="Unassembled WGS sequence"/>
</dbReference>
<accession>A0A8S9PTG3</accession>